<dbReference type="AlphaFoldDB" id="A0A074V3Z8"/>
<protein>
    <submittedName>
        <fullName evidence="1">Uncharacterized protein</fullName>
    </submittedName>
</protein>
<reference evidence="1 2" key="1">
    <citation type="journal article" date="2014" name="PLoS Genet.">
        <title>Hidden diversity in honey bee gut symbionts detected by single-cell genomics.</title>
        <authorList>
            <person name="Engel P."/>
            <person name="Stepanauskas R."/>
            <person name="Moran N."/>
        </authorList>
    </citation>
    <scope>NUCLEOTIDE SEQUENCE [LARGE SCALE GENOMIC DNA]</scope>
    <source>
        <strain evidence="1 2">SCGC AB-598-J21</strain>
    </source>
</reference>
<dbReference type="Proteomes" id="UP000027644">
    <property type="component" value="Unassembled WGS sequence"/>
</dbReference>
<evidence type="ECO:0000313" key="2">
    <source>
        <dbReference type="Proteomes" id="UP000027644"/>
    </source>
</evidence>
<gene>
    <name evidence="1" type="ORF">SASC598J21_023420</name>
</gene>
<name>A0A074V3Z8_9NEIS</name>
<proteinExistence type="predicted"/>
<comment type="caution">
    <text evidence="1">The sequence shown here is derived from an EMBL/GenBank/DDBJ whole genome shotgun (WGS) entry which is preliminary data.</text>
</comment>
<accession>A0A074V3Z8</accession>
<sequence length="37" mass="4126">MIYSIMYAGLVLSKFYCASQFVFSPIALKSETVMQTG</sequence>
<evidence type="ECO:0000313" key="1">
    <source>
        <dbReference type="EMBL" id="KEP99905.1"/>
    </source>
</evidence>
<dbReference type="EMBL" id="AVQL01000456">
    <property type="protein sequence ID" value="KEP99905.1"/>
    <property type="molecule type" value="Genomic_DNA"/>
</dbReference>
<organism evidence="1 2">
    <name type="scientific">Snodgrassella alvi SCGC AB-598-J21</name>
    <dbReference type="NCBI Taxonomy" id="1385367"/>
    <lineage>
        <taxon>Bacteria</taxon>
        <taxon>Pseudomonadati</taxon>
        <taxon>Pseudomonadota</taxon>
        <taxon>Betaproteobacteria</taxon>
        <taxon>Neisseriales</taxon>
        <taxon>Neisseriaceae</taxon>
        <taxon>Snodgrassella</taxon>
    </lineage>
</organism>